<dbReference type="NCBIfam" id="TIGR03434">
    <property type="entry name" value="ADOP"/>
    <property type="match status" value="1"/>
</dbReference>
<reference evidence="10" key="1">
    <citation type="submission" date="2023-03" db="EMBL/GenBank/DDBJ databases">
        <title>Edaphobacter sp.</title>
        <authorList>
            <person name="Huber K.J."/>
            <person name="Papendorf J."/>
            <person name="Pilke C."/>
            <person name="Bunk B."/>
            <person name="Sproeer C."/>
            <person name="Pester M."/>
        </authorList>
    </citation>
    <scope>NUCLEOTIDE SEQUENCE</scope>
    <source>
        <strain evidence="10">DSM 110680</strain>
    </source>
</reference>
<dbReference type="InterPro" id="IPR017800">
    <property type="entry name" value="ADOP"/>
</dbReference>
<accession>A0AAU7DQ56</accession>
<feature type="transmembrane region" description="Helical" evidence="7">
    <location>
        <begin position="746"/>
        <end position="765"/>
    </location>
</feature>
<feature type="transmembrane region" description="Helical" evidence="7">
    <location>
        <begin position="271"/>
        <end position="296"/>
    </location>
</feature>
<feature type="transmembrane region" description="Helical" evidence="7">
    <location>
        <begin position="417"/>
        <end position="437"/>
    </location>
</feature>
<evidence type="ECO:0000256" key="6">
    <source>
        <dbReference type="ARBA" id="ARBA00038076"/>
    </source>
</evidence>
<dbReference type="InterPro" id="IPR003838">
    <property type="entry name" value="ABC3_permease_C"/>
</dbReference>
<comment type="similarity">
    <text evidence="6">Belongs to the ABC-4 integral membrane protein family.</text>
</comment>
<evidence type="ECO:0000256" key="5">
    <source>
        <dbReference type="ARBA" id="ARBA00023136"/>
    </source>
</evidence>
<dbReference type="AlphaFoldDB" id="A0AAU7DQ56"/>
<evidence type="ECO:0000259" key="8">
    <source>
        <dbReference type="Pfam" id="PF02687"/>
    </source>
</evidence>
<comment type="subcellular location">
    <subcellularLocation>
        <location evidence="1">Cell membrane</location>
        <topology evidence="1">Multi-pass membrane protein</topology>
    </subcellularLocation>
</comment>
<dbReference type="PANTHER" id="PTHR30572">
    <property type="entry name" value="MEMBRANE COMPONENT OF TRANSPORTER-RELATED"/>
    <property type="match status" value="1"/>
</dbReference>
<name>A0AAU7DQ56_9BACT</name>
<feature type="transmembrane region" description="Helical" evidence="7">
    <location>
        <begin position="21"/>
        <end position="48"/>
    </location>
</feature>
<evidence type="ECO:0000259" key="9">
    <source>
        <dbReference type="Pfam" id="PF12704"/>
    </source>
</evidence>
<dbReference type="Pfam" id="PF02687">
    <property type="entry name" value="FtsX"/>
    <property type="match status" value="2"/>
</dbReference>
<dbReference type="EMBL" id="CP121196">
    <property type="protein sequence ID" value="XBH19541.1"/>
    <property type="molecule type" value="Genomic_DNA"/>
</dbReference>
<keyword evidence="5 7" id="KW-0472">Membrane</keyword>
<feature type="transmembrane region" description="Helical" evidence="7">
    <location>
        <begin position="688"/>
        <end position="715"/>
    </location>
</feature>
<dbReference type="PANTHER" id="PTHR30572:SF4">
    <property type="entry name" value="ABC TRANSPORTER PERMEASE YTRF"/>
    <property type="match status" value="1"/>
</dbReference>
<dbReference type="InterPro" id="IPR050250">
    <property type="entry name" value="Macrolide_Exporter_MacB"/>
</dbReference>
<dbReference type="InterPro" id="IPR025857">
    <property type="entry name" value="MacB_PCD"/>
</dbReference>
<keyword evidence="3 7" id="KW-0812">Transmembrane</keyword>
<proteinExistence type="inferred from homology"/>
<feature type="transmembrane region" description="Helical" evidence="7">
    <location>
        <begin position="777"/>
        <end position="796"/>
    </location>
</feature>
<organism evidence="10">
    <name type="scientific">Telmatobacter sp. DSM 110680</name>
    <dbReference type="NCBI Taxonomy" id="3036704"/>
    <lineage>
        <taxon>Bacteria</taxon>
        <taxon>Pseudomonadati</taxon>
        <taxon>Acidobacteriota</taxon>
        <taxon>Terriglobia</taxon>
        <taxon>Terriglobales</taxon>
        <taxon>Acidobacteriaceae</taxon>
        <taxon>Telmatobacter</taxon>
    </lineage>
</organism>
<feature type="domain" description="MacB-like periplasmic core" evidence="9">
    <location>
        <begin position="440"/>
        <end position="651"/>
    </location>
</feature>
<evidence type="ECO:0000256" key="1">
    <source>
        <dbReference type="ARBA" id="ARBA00004651"/>
    </source>
</evidence>
<feature type="domain" description="ABC3 transporter permease C-terminal" evidence="8">
    <location>
        <begin position="694"/>
        <end position="806"/>
    </location>
</feature>
<evidence type="ECO:0000256" key="4">
    <source>
        <dbReference type="ARBA" id="ARBA00022989"/>
    </source>
</evidence>
<feature type="domain" description="ABC3 transporter permease C-terminal" evidence="8">
    <location>
        <begin position="278"/>
        <end position="395"/>
    </location>
</feature>
<evidence type="ECO:0000256" key="7">
    <source>
        <dbReference type="SAM" id="Phobius"/>
    </source>
</evidence>
<feature type="transmembrane region" description="Helical" evidence="7">
    <location>
        <begin position="327"/>
        <end position="356"/>
    </location>
</feature>
<protein>
    <submittedName>
        <fullName evidence="10">ABC transporter permease</fullName>
    </submittedName>
</protein>
<evidence type="ECO:0000256" key="2">
    <source>
        <dbReference type="ARBA" id="ARBA00022475"/>
    </source>
</evidence>
<dbReference type="GO" id="GO:0022857">
    <property type="term" value="F:transmembrane transporter activity"/>
    <property type="evidence" value="ECO:0007669"/>
    <property type="project" value="TreeGrafter"/>
</dbReference>
<sequence length="813" mass="87759">MSVLLQDIRYSLRMLLKSRGFSAIAILTLSLGIGANTTLFSVVNGVLLNPLPYPQSSQLVAIHEKNAGMNRSPISYPNFLDWERANQTFSSMAIYRHEDYNLTGTAKPERINGLMVSAGFFATLGLQPILGRTFNRDYDHPGASPVVLVSAGLWNRRFAASTSVVGQSIELNGTTYAIIGVLPPGFAFYGIDRDVFTPIGQWTDPSFLDRRVDMSAHAVGRLKPGVTLVQARSDMDGIAHTLAINYPEADKDVGISLFTMKDDIVGDVQPLLLVLLGAVGFVLLIACANVASLLLARATRRSGEFALRAALGASRVRVIRQLLTESILLSAIGGTFGLLLALIGTHTVVTLLPAALPRTTEISLDTRVLIFTFSISLLCGILFGLLPALKSSRKNLQQMLRQSTQGAGGARHRLQGVMVVVEVSMALVLLIGAGLMLRSLAALWRVNPGYIPDHAITFSLSLPTTAKTTSAETRARLRHFDSAISAIPGVEAVSVTLGSRPIIHDSELPFWIDGQPKPANDNDMPQAMFYLVESGFHHAMGINLERGRFVSPHDDENAPVVVDIDDVFARTYFPNQNPVGQHIHIAEFDVEAEIVGVVGHVKQWGPGNDARSPVQAEFYYPFMQLPPKLMALVANGVAVVIRTHDDPSAVMVPVRRAVSELDPGAVIYSVQTMNEVLSNSLAPRRLSMILLAGFAVLALAMSCVGIFAVTSYLVGERTREIGVRMALGAQRADVLRLVVGQGTRTVLLGIFIGIAAALILTRLIGNQLYGISAHDPFTFAGVAIVLTVVAVFACYIPARRATRIDPVVALRSE</sequence>
<dbReference type="GO" id="GO:0005886">
    <property type="term" value="C:plasma membrane"/>
    <property type="evidence" value="ECO:0007669"/>
    <property type="project" value="UniProtKB-SubCell"/>
</dbReference>
<evidence type="ECO:0000256" key="3">
    <source>
        <dbReference type="ARBA" id="ARBA00022692"/>
    </source>
</evidence>
<dbReference type="RefSeq" id="WP_348264759.1">
    <property type="nucleotide sequence ID" value="NZ_CP121196.1"/>
</dbReference>
<gene>
    <name evidence="10" type="ORF">P8935_09515</name>
</gene>
<feature type="domain" description="MacB-like periplasmic core" evidence="9">
    <location>
        <begin position="22"/>
        <end position="236"/>
    </location>
</feature>
<keyword evidence="2" id="KW-1003">Cell membrane</keyword>
<evidence type="ECO:0000313" key="10">
    <source>
        <dbReference type="EMBL" id="XBH19541.1"/>
    </source>
</evidence>
<keyword evidence="4 7" id="KW-1133">Transmembrane helix</keyword>
<feature type="transmembrane region" description="Helical" evidence="7">
    <location>
        <begin position="368"/>
        <end position="389"/>
    </location>
</feature>
<dbReference type="Pfam" id="PF12704">
    <property type="entry name" value="MacB_PCD"/>
    <property type="match status" value="2"/>
</dbReference>